<feature type="domain" description="Serine hydrolase" evidence="1">
    <location>
        <begin position="6"/>
        <end position="85"/>
    </location>
</feature>
<dbReference type="Proteomes" id="UP000326396">
    <property type="component" value="Linkage Group LG1"/>
</dbReference>
<dbReference type="AlphaFoldDB" id="A0A5N6Q332"/>
<dbReference type="PANTHER" id="PTHR22778:SF52">
    <property type="entry name" value="SERINE HYDROLASE FSH DOMAIN-CONTAINING PROTEIN"/>
    <property type="match status" value="1"/>
</dbReference>
<gene>
    <name evidence="2" type="ORF">E3N88_01622</name>
</gene>
<dbReference type="EMBL" id="SZYD01000001">
    <property type="protein sequence ID" value="KAD7478486.1"/>
    <property type="molecule type" value="Genomic_DNA"/>
</dbReference>
<accession>A0A5N6Q332</accession>
<comment type="caution">
    <text evidence="2">The sequence shown here is derived from an EMBL/GenBank/DDBJ whole genome shotgun (WGS) entry which is preliminary data.</text>
</comment>
<proteinExistence type="predicted"/>
<dbReference type="InterPro" id="IPR005645">
    <property type="entry name" value="FSH-like_dom"/>
</dbReference>
<evidence type="ECO:0000259" key="1">
    <source>
        <dbReference type="Pfam" id="PF03959"/>
    </source>
</evidence>
<dbReference type="PANTHER" id="PTHR22778">
    <property type="entry name" value="OVARIAN CANCER GENE-2 PROTEIN-RELATED"/>
    <property type="match status" value="1"/>
</dbReference>
<reference evidence="2 3" key="1">
    <citation type="submission" date="2019-05" db="EMBL/GenBank/DDBJ databases">
        <title>Mikania micrantha, genome provides insights into the molecular mechanism of rapid growth.</title>
        <authorList>
            <person name="Liu B."/>
        </authorList>
    </citation>
    <scope>NUCLEOTIDE SEQUENCE [LARGE SCALE GENOMIC DNA]</scope>
    <source>
        <strain evidence="2">NLD-2019</strain>
        <tissue evidence="2">Leaf</tissue>
    </source>
</reference>
<dbReference type="InterPro" id="IPR029058">
    <property type="entry name" value="AB_hydrolase_fold"/>
</dbReference>
<sequence>MVALTKVPKVKFVIIISGAKFGGSKFGLPKLASDSFSTPITTPSLHLIGDTDFMKEESIGLLESFVDPLVIRHPKGHTIPRLDDKSLEIFSKFIDKIQDLP</sequence>
<dbReference type="Pfam" id="PF03959">
    <property type="entry name" value="FSH1"/>
    <property type="match status" value="1"/>
</dbReference>
<evidence type="ECO:0000313" key="2">
    <source>
        <dbReference type="EMBL" id="KAD7478486.1"/>
    </source>
</evidence>
<protein>
    <recommendedName>
        <fullName evidence="1">Serine hydrolase domain-containing protein</fullName>
    </recommendedName>
</protein>
<evidence type="ECO:0000313" key="3">
    <source>
        <dbReference type="Proteomes" id="UP000326396"/>
    </source>
</evidence>
<organism evidence="2 3">
    <name type="scientific">Mikania micrantha</name>
    <name type="common">bitter vine</name>
    <dbReference type="NCBI Taxonomy" id="192012"/>
    <lineage>
        <taxon>Eukaryota</taxon>
        <taxon>Viridiplantae</taxon>
        <taxon>Streptophyta</taxon>
        <taxon>Embryophyta</taxon>
        <taxon>Tracheophyta</taxon>
        <taxon>Spermatophyta</taxon>
        <taxon>Magnoliopsida</taxon>
        <taxon>eudicotyledons</taxon>
        <taxon>Gunneridae</taxon>
        <taxon>Pentapetalae</taxon>
        <taxon>asterids</taxon>
        <taxon>campanulids</taxon>
        <taxon>Asterales</taxon>
        <taxon>Asteraceae</taxon>
        <taxon>Asteroideae</taxon>
        <taxon>Heliantheae alliance</taxon>
        <taxon>Eupatorieae</taxon>
        <taxon>Mikania</taxon>
    </lineage>
</organism>
<name>A0A5N6Q332_9ASTR</name>
<keyword evidence="3" id="KW-1185">Reference proteome</keyword>
<dbReference type="OrthoDB" id="414698at2759"/>
<dbReference type="Gene3D" id="3.40.50.1820">
    <property type="entry name" value="alpha/beta hydrolase"/>
    <property type="match status" value="1"/>
</dbReference>